<reference evidence="8" key="1">
    <citation type="submission" date="2022-04" db="EMBL/GenBank/DDBJ databases">
        <title>A functionally conserved STORR gene fusion in Papaver species that diverged 16.8 million years ago.</title>
        <authorList>
            <person name="Catania T."/>
        </authorList>
    </citation>
    <scope>NUCLEOTIDE SEQUENCE</scope>
    <source>
        <strain evidence="8">S-188037</strain>
    </source>
</reference>
<proteinExistence type="predicted"/>
<organism evidence="8 9">
    <name type="scientific">Papaver atlanticum</name>
    <dbReference type="NCBI Taxonomy" id="357466"/>
    <lineage>
        <taxon>Eukaryota</taxon>
        <taxon>Viridiplantae</taxon>
        <taxon>Streptophyta</taxon>
        <taxon>Embryophyta</taxon>
        <taxon>Tracheophyta</taxon>
        <taxon>Spermatophyta</taxon>
        <taxon>Magnoliopsida</taxon>
        <taxon>Ranunculales</taxon>
        <taxon>Papaveraceae</taxon>
        <taxon>Papaveroideae</taxon>
        <taxon>Papaver</taxon>
    </lineage>
</organism>
<dbReference type="InterPro" id="IPR050655">
    <property type="entry name" value="Plant_B3_domain"/>
</dbReference>
<feature type="compositionally biased region" description="Acidic residues" evidence="6">
    <location>
        <begin position="387"/>
        <end position="396"/>
    </location>
</feature>
<keyword evidence="9" id="KW-1185">Reference proteome</keyword>
<evidence type="ECO:0000259" key="7">
    <source>
        <dbReference type="PROSITE" id="PS50863"/>
    </source>
</evidence>
<feature type="compositionally biased region" description="Basic residues" evidence="6">
    <location>
        <begin position="403"/>
        <end position="413"/>
    </location>
</feature>
<feature type="domain" description="TF-B3" evidence="7">
    <location>
        <begin position="434"/>
        <end position="529"/>
    </location>
</feature>
<dbReference type="PANTHER" id="PTHR31920">
    <property type="entry name" value="B3 DOMAIN-CONTAINING"/>
    <property type="match status" value="1"/>
</dbReference>
<evidence type="ECO:0000256" key="2">
    <source>
        <dbReference type="ARBA" id="ARBA00023015"/>
    </source>
</evidence>
<keyword evidence="3" id="KW-0238">DNA-binding</keyword>
<keyword evidence="5" id="KW-0539">Nucleus</keyword>
<evidence type="ECO:0000256" key="4">
    <source>
        <dbReference type="ARBA" id="ARBA00023163"/>
    </source>
</evidence>
<accession>A0AAD4S3W1</accession>
<protein>
    <recommendedName>
        <fullName evidence="7">TF-B3 domain-containing protein</fullName>
    </recommendedName>
</protein>
<evidence type="ECO:0000313" key="8">
    <source>
        <dbReference type="EMBL" id="KAI3861457.1"/>
    </source>
</evidence>
<evidence type="ECO:0000256" key="1">
    <source>
        <dbReference type="ARBA" id="ARBA00004123"/>
    </source>
</evidence>
<evidence type="ECO:0000256" key="6">
    <source>
        <dbReference type="SAM" id="MobiDB-lite"/>
    </source>
</evidence>
<evidence type="ECO:0000313" key="9">
    <source>
        <dbReference type="Proteomes" id="UP001202328"/>
    </source>
</evidence>
<dbReference type="GO" id="GO:0005634">
    <property type="term" value="C:nucleus"/>
    <property type="evidence" value="ECO:0007669"/>
    <property type="project" value="UniProtKB-SubCell"/>
</dbReference>
<dbReference type="CDD" id="cd10017">
    <property type="entry name" value="B3_DNA"/>
    <property type="match status" value="3"/>
</dbReference>
<comment type="subcellular location">
    <subcellularLocation>
        <location evidence="1">Nucleus</location>
    </subcellularLocation>
</comment>
<dbReference type="PANTHER" id="PTHR31920:SF37">
    <property type="entry name" value="B3 DOMAIN-CONTAINING TRANSCRIPTION FACTOR VRN1"/>
    <property type="match status" value="1"/>
</dbReference>
<dbReference type="Gene3D" id="2.40.330.10">
    <property type="entry name" value="DNA-binding pseudobarrel domain"/>
    <property type="match status" value="3"/>
</dbReference>
<feature type="domain" description="TF-B3" evidence="7">
    <location>
        <begin position="51"/>
        <end position="102"/>
    </location>
</feature>
<feature type="domain" description="TF-B3" evidence="7">
    <location>
        <begin position="196"/>
        <end position="289"/>
    </location>
</feature>
<dbReference type="PROSITE" id="PS50863">
    <property type="entry name" value="B3"/>
    <property type="match status" value="3"/>
</dbReference>
<keyword evidence="4" id="KW-0804">Transcription</keyword>
<feature type="region of interest" description="Disordered" evidence="6">
    <location>
        <begin position="294"/>
        <end position="419"/>
    </location>
</feature>
<dbReference type="InterPro" id="IPR015300">
    <property type="entry name" value="DNA-bd_pseudobarrel_sf"/>
</dbReference>
<dbReference type="AlphaFoldDB" id="A0AAD4S3W1"/>
<sequence>MGARKNFSRPSFFKMMTGDFQKKLKMPVNFTGIFNGMIPYDSNLRSPLGCWNVKVTVEEDGGLSFRKGWPDFVEVHYLGHGDVVTMKYIGNSQFSVKLYGRNGCEKVLPSADSNGIKSISSRKRIEYGETSKGKVITNYGADFDRHKYRADNIGRDSFCSDKRSCGLLKYDSLKRKTTVIERRTGGEQAECSRKGKPYFLLIWTEDKKYQMEIPVKVVRKIGRTLSDIVALKTANGILWNVELKRSEGKVWFDKGWKEFIEHHSLRDGHVLGITYNGNSQFCVRITDVIERLDDPRNQGESNPKKRCRLSQRKEDNVILLDAPPSRTHVNSKTNEERAQLSVPPGLDVPMQLNKSKGTKSLVPHETRSPYLGNERTSSGEHLLVAKEEEESEDTSDSPDASKLTHKSSRRPRSKGNERVAEVTKLFKRQTEYPFFAVCMRDSYLTNGYLLIPHSFAKEHLPKNIKNIMVRSSDNKAWTLGYYNRGYAARLSAGWISLRRGLDLIEGDVCVFEVLKEKDTEMRVFVYREIDNVLTRI</sequence>
<name>A0AAD4S3W1_9MAGN</name>
<evidence type="ECO:0000256" key="3">
    <source>
        <dbReference type="ARBA" id="ARBA00023125"/>
    </source>
</evidence>
<keyword evidence="2" id="KW-0805">Transcription regulation</keyword>
<dbReference type="InterPro" id="IPR003340">
    <property type="entry name" value="B3_DNA-bd"/>
</dbReference>
<dbReference type="Pfam" id="PF02362">
    <property type="entry name" value="B3"/>
    <property type="match status" value="3"/>
</dbReference>
<dbReference type="SMART" id="SM01019">
    <property type="entry name" value="B3"/>
    <property type="match status" value="3"/>
</dbReference>
<gene>
    <name evidence="8" type="ORF">MKW98_000409</name>
</gene>
<dbReference type="EMBL" id="JAJJMB010014260">
    <property type="protein sequence ID" value="KAI3861457.1"/>
    <property type="molecule type" value="Genomic_DNA"/>
</dbReference>
<comment type="caution">
    <text evidence="8">The sequence shown here is derived from an EMBL/GenBank/DDBJ whole genome shotgun (WGS) entry which is preliminary data.</text>
</comment>
<dbReference type="SUPFAM" id="SSF101936">
    <property type="entry name" value="DNA-binding pseudobarrel domain"/>
    <property type="match status" value="3"/>
</dbReference>
<dbReference type="Proteomes" id="UP001202328">
    <property type="component" value="Unassembled WGS sequence"/>
</dbReference>
<evidence type="ECO:0000256" key="5">
    <source>
        <dbReference type="ARBA" id="ARBA00023242"/>
    </source>
</evidence>
<dbReference type="GO" id="GO:0003677">
    <property type="term" value="F:DNA binding"/>
    <property type="evidence" value="ECO:0007669"/>
    <property type="project" value="UniProtKB-KW"/>
</dbReference>